<organism evidence="1 2">
    <name type="scientific">Vibrio cholerae</name>
    <dbReference type="NCBI Taxonomy" id="666"/>
    <lineage>
        <taxon>Bacteria</taxon>
        <taxon>Pseudomonadati</taxon>
        <taxon>Pseudomonadota</taxon>
        <taxon>Gammaproteobacteria</taxon>
        <taxon>Vibrionales</taxon>
        <taxon>Vibrionaceae</taxon>
        <taxon>Vibrio</taxon>
    </lineage>
</organism>
<evidence type="ECO:0000313" key="2">
    <source>
        <dbReference type="Proteomes" id="UP000044806"/>
    </source>
</evidence>
<protein>
    <submittedName>
        <fullName evidence="1">Uncharacterized protein</fullName>
    </submittedName>
</protein>
<sequence>MQPNRARAFSQQCHIQSFKTLLTMSHRFRFFDQQIDMMVECRLNNRDRGLLAVLNH</sequence>
<proteinExistence type="predicted"/>
<name>A0A655PTT0_VIBCL</name>
<dbReference type="Proteomes" id="UP000044806">
    <property type="component" value="Unassembled WGS sequence"/>
</dbReference>
<gene>
    <name evidence="1" type="ORF">ERS013165_01145</name>
</gene>
<evidence type="ECO:0000313" key="1">
    <source>
        <dbReference type="EMBL" id="CSA25619.1"/>
    </source>
</evidence>
<reference evidence="1 2" key="1">
    <citation type="submission" date="2015-07" db="EMBL/GenBank/DDBJ databases">
        <authorList>
            <consortium name="Pathogen Informatics"/>
        </authorList>
    </citation>
    <scope>NUCLEOTIDE SEQUENCE [LARGE SCALE GENOMIC DNA]</scope>
    <source>
        <strain evidence="1 2">A51</strain>
    </source>
</reference>
<dbReference type="EMBL" id="CWOW01000004">
    <property type="protein sequence ID" value="CSA25619.1"/>
    <property type="molecule type" value="Genomic_DNA"/>
</dbReference>
<accession>A0A655PTT0</accession>
<dbReference type="AlphaFoldDB" id="A0A655PTT0"/>